<organism evidence="4 5">
    <name type="scientific">Arthrobacter humicola</name>
    <dbReference type="NCBI Taxonomy" id="409291"/>
    <lineage>
        <taxon>Bacteria</taxon>
        <taxon>Bacillati</taxon>
        <taxon>Actinomycetota</taxon>
        <taxon>Actinomycetes</taxon>
        <taxon>Micrococcales</taxon>
        <taxon>Micrococcaceae</taxon>
        <taxon>Arthrobacter</taxon>
    </lineage>
</organism>
<comment type="caution">
    <text evidence="4">The sequence shown here is derived from an EMBL/GenBank/DDBJ whole genome shotgun (WGS) entry which is preliminary data.</text>
</comment>
<dbReference type="Gene3D" id="3.20.20.80">
    <property type="entry name" value="Glycosidases"/>
    <property type="match status" value="1"/>
</dbReference>
<feature type="region of interest" description="Disordered" evidence="2">
    <location>
        <begin position="152"/>
        <end position="178"/>
    </location>
</feature>
<sequence>MSPVGPVEETALTPAPDWWQSAVIYEVYPRSFADGDGDGVGDLAGLIARLPYIAALGVDGIWMTPFQPSPQVDQGYDVTDYCGVDPLFGTMEQFESLLAKAHARGLRILLDVVPNHCSSEHPLFQEALAAGPGSPERDMFHFVQGPVDMSDDGGAASASDAALGGSAAGASNSEVPPNNWQSVFGGRAWSRANPGSDTDTDWYLHLFSAGQPDWNWRNPAVGDYFDGVLRFWFDKGVDGLRIDVAHALFKADGLPDSPSTGGVVDGLRSNPKVSDQEDVHEVYRRWRTLAENYEPHRLLVGEVNLEPARAARYTRADEMQQAFAFAFVKLGWDPEAWAAVGNELEAARQLHGAAPTWALENHDIVRTVTRFGGGELGALRARAALVALLGLPGAAYLYQGQELGLPEVDVPVEARVDPMWARGVCRDGARVPLPWTDAAGLNHGFSLAEPAGEPWLPVPADWGTHAVELQEQDADSALNLTKAALELRRQLWKNEVFTADDGGKWRVEAGNLLICERSEDFLVAVAMGTEPVKLPAGTVLFSAAPLAEDGWLQPNNAAWVLRD</sequence>
<dbReference type="Proteomes" id="UP001500102">
    <property type="component" value="Unassembled WGS sequence"/>
</dbReference>
<name>A0ABN2YZG0_9MICC</name>
<accession>A0ABN2YZG0</accession>
<protein>
    <submittedName>
        <fullName evidence="4">Glycoside hydrolase family 13 protein</fullName>
    </submittedName>
</protein>
<dbReference type="InterPro" id="IPR045857">
    <property type="entry name" value="O16G_dom_2"/>
</dbReference>
<dbReference type="SMART" id="SM00642">
    <property type="entry name" value="Aamy"/>
    <property type="match status" value="1"/>
</dbReference>
<evidence type="ECO:0000256" key="1">
    <source>
        <dbReference type="ARBA" id="ARBA00008061"/>
    </source>
</evidence>
<comment type="similarity">
    <text evidence="1">Belongs to the glycosyl hydrolase 13 family.</text>
</comment>
<gene>
    <name evidence="4" type="ORF">GCM10009825_18070</name>
</gene>
<proteinExistence type="inferred from homology"/>
<dbReference type="PANTHER" id="PTHR10357">
    <property type="entry name" value="ALPHA-AMYLASE FAMILY MEMBER"/>
    <property type="match status" value="1"/>
</dbReference>
<dbReference type="Pfam" id="PF00128">
    <property type="entry name" value="Alpha-amylase"/>
    <property type="match status" value="1"/>
</dbReference>
<dbReference type="InterPro" id="IPR017853">
    <property type="entry name" value="GH"/>
</dbReference>
<keyword evidence="5" id="KW-1185">Reference proteome</keyword>
<feature type="compositionally biased region" description="Low complexity" evidence="2">
    <location>
        <begin position="152"/>
        <end position="171"/>
    </location>
</feature>
<dbReference type="PANTHER" id="PTHR10357:SF179">
    <property type="entry name" value="NEUTRAL AND BASIC AMINO ACID TRANSPORT PROTEIN RBAT"/>
    <property type="match status" value="1"/>
</dbReference>
<dbReference type="SUPFAM" id="SSF51445">
    <property type="entry name" value="(Trans)glycosidases"/>
    <property type="match status" value="1"/>
</dbReference>
<keyword evidence="4" id="KW-0378">Hydrolase</keyword>
<evidence type="ECO:0000313" key="5">
    <source>
        <dbReference type="Proteomes" id="UP001500102"/>
    </source>
</evidence>
<dbReference type="InterPro" id="IPR006047">
    <property type="entry name" value="GH13_cat_dom"/>
</dbReference>
<dbReference type="EMBL" id="BAAAQB010000026">
    <property type="protein sequence ID" value="GAA2134444.1"/>
    <property type="molecule type" value="Genomic_DNA"/>
</dbReference>
<reference evidence="4 5" key="1">
    <citation type="journal article" date="2019" name="Int. J. Syst. Evol. Microbiol.">
        <title>The Global Catalogue of Microorganisms (GCM) 10K type strain sequencing project: providing services to taxonomists for standard genome sequencing and annotation.</title>
        <authorList>
            <consortium name="The Broad Institute Genomics Platform"/>
            <consortium name="The Broad Institute Genome Sequencing Center for Infectious Disease"/>
            <person name="Wu L."/>
            <person name="Ma J."/>
        </authorList>
    </citation>
    <scope>NUCLEOTIDE SEQUENCE [LARGE SCALE GENOMIC DNA]</scope>
    <source>
        <strain evidence="4 5">JCM 15921</strain>
    </source>
</reference>
<evidence type="ECO:0000313" key="4">
    <source>
        <dbReference type="EMBL" id="GAA2134444.1"/>
    </source>
</evidence>
<dbReference type="GO" id="GO:0016787">
    <property type="term" value="F:hydrolase activity"/>
    <property type="evidence" value="ECO:0007669"/>
    <property type="project" value="UniProtKB-KW"/>
</dbReference>
<evidence type="ECO:0000256" key="2">
    <source>
        <dbReference type="SAM" id="MobiDB-lite"/>
    </source>
</evidence>
<feature type="domain" description="Glycosyl hydrolase family 13 catalytic" evidence="3">
    <location>
        <begin position="26"/>
        <end position="430"/>
    </location>
</feature>
<evidence type="ECO:0000259" key="3">
    <source>
        <dbReference type="SMART" id="SM00642"/>
    </source>
</evidence>
<dbReference type="Gene3D" id="3.90.400.10">
    <property type="entry name" value="Oligo-1,6-glucosidase, Domain 2"/>
    <property type="match status" value="1"/>
</dbReference>